<gene>
    <name evidence="1" type="ORF">AVEN_135628_1</name>
</gene>
<dbReference type="AlphaFoldDB" id="A0A4Y2J3E2"/>
<evidence type="ECO:0000313" key="1">
    <source>
        <dbReference type="EMBL" id="GBM84637.1"/>
    </source>
</evidence>
<evidence type="ECO:0000313" key="2">
    <source>
        <dbReference type="Proteomes" id="UP000499080"/>
    </source>
</evidence>
<sequence>MPSAASRWSLRTHVPNVFSSCVTNAVLQKESIIRWKKEWDNGETGRSVHNVLPKVKITPTTWQRPEIMFVTGHFRHISKDSTSEAAIPVAAAETWETPYTMTQVACLQHHTT</sequence>
<protein>
    <submittedName>
        <fullName evidence="1">Uncharacterized protein</fullName>
    </submittedName>
</protein>
<dbReference type="EMBL" id="BGPR01003174">
    <property type="protein sequence ID" value="GBM84637.1"/>
    <property type="molecule type" value="Genomic_DNA"/>
</dbReference>
<accession>A0A4Y2J3E2</accession>
<name>A0A4Y2J3E2_ARAVE</name>
<reference evidence="1 2" key="1">
    <citation type="journal article" date="2019" name="Sci. Rep.">
        <title>Orb-weaving spider Araneus ventricosus genome elucidates the spidroin gene catalogue.</title>
        <authorList>
            <person name="Kono N."/>
            <person name="Nakamura H."/>
            <person name="Ohtoshi R."/>
            <person name="Moran D.A.P."/>
            <person name="Shinohara A."/>
            <person name="Yoshida Y."/>
            <person name="Fujiwara M."/>
            <person name="Mori M."/>
            <person name="Tomita M."/>
            <person name="Arakawa K."/>
        </authorList>
    </citation>
    <scope>NUCLEOTIDE SEQUENCE [LARGE SCALE GENOMIC DNA]</scope>
</reference>
<proteinExistence type="predicted"/>
<dbReference type="OrthoDB" id="6515318at2759"/>
<keyword evidence="2" id="KW-1185">Reference proteome</keyword>
<comment type="caution">
    <text evidence="1">The sequence shown here is derived from an EMBL/GenBank/DDBJ whole genome shotgun (WGS) entry which is preliminary data.</text>
</comment>
<organism evidence="1 2">
    <name type="scientific">Araneus ventricosus</name>
    <name type="common">Orbweaver spider</name>
    <name type="synonym">Epeira ventricosa</name>
    <dbReference type="NCBI Taxonomy" id="182803"/>
    <lineage>
        <taxon>Eukaryota</taxon>
        <taxon>Metazoa</taxon>
        <taxon>Ecdysozoa</taxon>
        <taxon>Arthropoda</taxon>
        <taxon>Chelicerata</taxon>
        <taxon>Arachnida</taxon>
        <taxon>Araneae</taxon>
        <taxon>Araneomorphae</taxon>
        <taxon>Entelegynae</taxon>
        <taxon>Araneoidea</taxon>
        <taxon>Araneidae</taxon>
        <taxon>Araneus</taxon>
    </lineage>
</organism>
<dbReference type="Proteomes" id="UP000499080">
    <property type="component" value="Unassembled WGS sequence"/>
</dbReference>